<keyword evidence="7" id="KW-1185">Reference proteome</keyword>
<dbReference type="Pfam" id="PF01925">
    <property type="entry name" value="TauE"/>
    <property type="match status" value="1"/>
</dbReference>
<protein>
    <recommendedName>
        <fullName evidence="5">Probable membrane transporter protein</fullName>
    </recommendedName>
</protein>
<sequence length="299" mass="32066">MENISIKTIFLSLLVLSGIWFMIVLIKQLRKRLAINNIETESSIGLGLTGFVGNFMDTLGIGSFAIMTSSFKNFKLVEDKKIPGTLNAGVAIVCIAQAFIFIKAVPVDTTTLMSMIFSALAGALIGARIVSKMKKKTIQLTMTIALAIMGLTLILGKMEVFPVGGNAMGLEGWKLVVACIANFLFGALNTVGVGLFAPCMVTVYLLGLNPAATFPIMMGSTALLVPFAGIKFLKEDVVSMKGTILMNICGTIGVFVAAYLVKSLDLNLLQYLIIFVVAYTTWLMGKSYLISSKEIVSGE</sequence>
<dbReference type="KEGG" id="fll:EI427_24730"/>
<dbReference type="PANTHER" id="PTHR43483">
    <property type="entry name" value="MEMBRANE TRANSPORTER PROTEIN HI_0806-RELATED"/>
    <property type="match status" value="1"/>
</dbReference>
<feature type="transmembrane region" description="Helical" evidence="5">
    <location>
        <begin position="6"/>
        <end position="26"/>
    </location>
</feature>
<proteinExistence type="inferred from homology"/>
<comment type="similarity">
    <text evidence="5">Belongs to the 4-toluene sulfonate uptake permease (TSUP) (TC 2.A.102) family.</text>
</comment>
<accession>A0A3S9PBB2</accession>
<feature type="transmembrane region" description="Helical" evidence="5">
    <location>
        <begin position="112"/>
        <end position="131"/>
    </location>
</feature>
<evidence type="ECO:0000256" key="5">
    <source>
        <dbReference type="RuleBase" id="RU363041"/>
    </source>
</evidence>
<feature type="transmembrane region" description="Helical" evidence="5">
    <location>
        <begin position="244"/>
        <end position="262"/>
    </location>
</feature>
<organism evidence="6 7">
    <name type="scientific">Flammeovirga pectinis</name>
    <dbReference type="NCBI Taxonomy" id="2494373"/>
    <lineage>
        <taxon>Bacteria</taxon>
        <taxon>Pseudomonadati</taxon>
        <taxon>Bacteroidota</taxon>
        <taxon>Cytophagia</taxon>
        <taxon>Cytophagales</taxon>
        <taxon>Flammeovirgaceae</taxon>
        <taxon>Flammeovirga</taxon>
    </lineage>
</organism>
<feature type="transmembrane region" description="Helical" evidence="5">
    <location>
        <begin position="212"/>
        <end position="232"/>
    </location>
</feature>
<evidence type="ECO:0000256" key="4">
    <source>
        <dbReference type="ARBA" id="ARBA00023136"/>
    </source>
</evidence>
<name>A0A3S9PBB2_9BACT</name>
<dbReference type="GO" id="GO:0005886">
    <property type="term" value="C:plasma membrane"/>
    <property type="evidence" value="ECO:0007669"/>
    <property type="project" value="UniProtKB-SubCell"/>
</dbReference>
<evidence type="ECO:0000256" key="3">
    <source>
        <dbReference type="ARBA" id="ARBA00022989"/>
    </source>
</evidence>
<reference evidence="6 7" key="1">
    <citation type="submission" date="2018-12" db="EMBL/GenBank/DDBJ databases">
        <title>Flammeovirga pectinis sp. nov., isolated from the gut of the Korean scallop, Patinopecten yessoensis.</title>
        <authorList>
            <person name="Bae J.-W."/>
            <person name="Jeong Y.-S."/>
            <person name="Kang W."/>
        </authorList>
    </citation>
    <scope>NUCLEOTIDE SEQUENCE [LARGE SCALE GENOMIC DNA]</scope>
    <source>
        <strain evidence="6 7">L12M1</strain>
    </source>
</reference>
<dbReference type="OrthoDB" id="357960at2"/>
<feature type="transmembrane region" description="Helical" evidence="5">
    <location>
        <begin position="86"/>
        <end position="105"/>
    </location>
</feature>
<dbReference type="PANTHER" id="PTHR43483:SF3">
    <property type="entry name" value="MEMBRANE TRANSPORTER PROTEIN HI_0806-RELATED"/>
    <property type="match status" value="1"/>
</dbReference>
<dbReference type="InterPro" id="IPR002781">
    <property type="entry name" value="TM_pro_TauE-like"/>
</dbReference>
<feature type="transmembrane region" description="Helical" evidence="5">
    <location>
        <begin position="137"/>
        <end position="155"/>
    </location>
</feature>
<evidence type="ECO:0000256" key="1">
    <source>
        <dbReference type="ARBA" id="ARBA00004141"/>
    </source>
</evidence>
<dbReference type="Proteomes" id="UP000267268">
    <property type="component" value="Chromosome 2"/>
</dbReference>
<gene>
    <name evidence="6" type="ORF">EI427_24730</name>
</gene>
<feature type="transmembrane region" description="Helical" evidence="5">
    <location>
        <begin position="268"/>
        <end position="285"/>
    </location>
</feature>
<evidence type="ECO:0000313" key="6">
    <source>
        <dbReference type="EMBL" id="AZQ65419.1"/>
    </source>
</evidence>
<keyword evidence="2 5" id="KW-0812">Transmembrane</keyword>
<keyword evidence="3 5" id="KW-1133">Transmembrane helix</keyword>
<dbReference type="RefSeq" id="WP_126620113.1">
    <property type="nucleotide sequence ID" value="NZ_CP034563.1"/>
</dbReference>
<dbReference type="EMBL" id="CP034563">
    <property type="protein sequence ID" value="AZQ65419.1"/>
    <property type="molecule type" value="Genomic_DNA"/>
</dbReference>
<feature type="transmembrane region" description="Helical" evidence="5">
    <location>
        <begin position="175"/>
        <end position="206"/>
    </location>
</feature>
<dbReference type="AlphaFoldDB" id="A0A3S9PBB2"/>
<evidence type="ECO:0000256" key="2">
    <source>
        <dbReference type="ARBA" id="ARBA00022692"/>
    </source>
</evidence>
<keyword evidence="5" id="KW-1003">Cell membrane</keyword>
<evidence type="ECO:0000313" key="7">
    <source>
        <dbReference type="Proteomes" id="UP000267268"/>
    </source>
</evidence>
<keyword evidence="4 5" id="KW-0472">Membrane</keyword>
<comment type="subcellular location">
    <subcellularLocation>
        <location evidence="5">Cell membrane</location>
        <topology evidence="5">Multi-pass membrane protein</topology>
    </subcellularLocation>
    <subcellularLocation>
        <location evidence="1">Membrane</location>
        <topology evidence="1">Multi-pass membrane protein</topology>
    </subcellularLocation>
</comment>